<reference evidence="2 4" key="1">
    <citation type="journal article" date="2007" name="Science">
        <title>Draft genome of the filarial nematode parasite Brugia malayi.</title>
        <authorList>
            <person name="Ghedin E."/>
            <person name="Wang S."/>
            <person name="Spiro D."/>
            <person name="Caler E."/>
            <person name="Zhao Q."/>
            <person name="Crabtree J."/>
            <person name="Allen J.E."/>
            <person name="Delcher A.L."/>
            <person name="Guiliano D.B."/>
            <person name="Miranda-Saavedra D."/>
            <person name="Angiuoli S.V."/>
            <person name="Creasy T."/>
            <person name="Amedeo P."/>
            <person name="Haas B."/>
            <person name="El-Sayed N.M."/>
            <person name="Wortman J.R."/>
            <person name="Feldblyum T."/>
            <person name="Tallon L."/>
            <person name="Schatz M."/>
            <person name="Shumway M."/>
            <person name="Koo H."/>
            <person name="Salzberg S.L."/>
            <person name="Schobel S."/>
            <person name="Pertea M."/>
            <person name="Pop M."/>
            <person name="White O."/>
            <person name="Barton G.J."/>
            <person name="Carlow C.K."/>
            <person name="Crawford M.J."/>
            <person name="Daub J."/>
            <person name="Dimmic M.W."/>
            <person name="Estes C.F."/>
            <person name="Foster J.M."/>
            <person name="Ganatra M."/>
            <person name="Gregory W.F."/>
            <person name="Johnson N.M."/>
            <person name="Jin J."/>
            <person name="Komuniecki R."/>
            <person name="Korf I."/>
            <person name="Kumar S."/>
            <person name="Laney S."/>
            <person name="Li B.W."/>
            <person name="Li W."/>
            <person name="Lindblom T.H."/>
            <person name="Lustigman S."/>
            <person name="Ma D."/>
            <person name="Maina C.V."/>
            <person name="Martin D.M."/>
            <person name="McCarter J.P."/>
            <person name="McReynolds L."/>
            <person name="Mitreva M."/>
            <person name="Nutman T.B."/>
            <person name="Parkinson J."/>
            <person name="Peregrin-Alvarez J.M."/>
            <person name="Poole C."/>
            <person name="Ren Q."/>
            <person name="Saunders L."/>
            <person name="Sluder A.E."/>
            <person name="Smith K."/>
            <person name="Stanke M."/>
            <person name="Unnasch T.R."/>
            <person name="Ware J."/>
            <person name="Wei A.D."/>
            <person name="Weil G."/>
            <person name="Williams D.J."/>
            <person name="Zhang Y."/>
            <person name="Williams S.A."/>
            <person name="Fraser-Liggett C."/>
            <person name="Slatko B."/>
            <person name="Blaxter M.L."/>
            <person name="Scott A.L."/>
        </authorList>
    </citation>
    <scope>NUCLEOTIDE SEQUENCE</scope>
    <source>
        <strain evidence="2 4">FR3</strain>
    </source>
</reference>
<proteinExistence type="predicted"/>
<accession>A0A0K0J729</accession>
<reference evidence="5" key="4">
    <citation type="submission" date="2019-12" db="UniProtKB">
        <authorList>
            <consortium name="WormBaseParasite"/>
        </authorList>
    </citation>
    <scope>IDENTIFICATION</scope>
</reference>
<reference evidence="2" key="2">
    <citation type="submission" date="2012-12" db="EMBL/GenBank/DDBJ databases">
        <authorList>
            <person name="Gao Y.W."/>
            <person name="Fan S.T."/>
            <person name="Sun H.T."/>
            <person name="Wang Z."/>
            <person name="Gao X.L."/>
            <person name="Li Y.G."/>
            <person name="Wang T.C."/>
            <person name="Zhang K."/>
            <person name="Xu W.W."/>
            <person name="Yu Z.J."/>
            <person name="Xia X.Z."/>
        </authorList>
    </citation>
    <scope>NUCLEOTIDE SEQUENCE</scope>
    <source>
        <strain evidence="2">FR3</strain>
    </source>
</reference>
<dbReference type="STRING" id="6279.A0A0K0J729"/>
<dbReference type="EMBL" id="LN854756">
    <property type="protein sequence ID" value="CDP90848.2"/>
    <property type="molecule type" value="Genomic_DNA"/>
</dbReference>
<evidence type="ECO:0000313" key="3">
    <source>
        <dbReference type="EMBL" id="VIP00176.1"/>
    </source>
</evidence>
<keyword evidence="1" id="KW-0472">Membrane</keyword>
<dbReference type="Proteomes" id="UP000006672">
    <property type="component" value="Unassembled WGS sequence"/>
</dbReference>
<sequence length="74" mass="8446">MRFTTLFGLQSQTTRLQGITYRNFFHPYRSSTFYGLHIMSIGFSVGLFPFHSPLLGKSSLVSFPPLSYMLKFSG</sequence>
<name>A0A0K0J729_BRUMA</name>
<evidence type="ECO:0000313" key="4">
    <source>
        <dbReference type="Proteomes" id="UP000006672"/>
    </source>
</evidence>
<organism evidence="2">
    <name type="scientific">Brugia malayi</name>
    <name type="common">Filarial nematode worm</name>
    <dbReference type="NCBI Taxonomy" id="6279"/>
    <lineage>
        <taxon>Eukaryota</taxon>
        <taxon>Metazoa</taxon>
        <taxon>Ecdysozoa</taxon>
        <taxon>Nematoda</taxon>
        <taxon>Chromadorea</taxon>
        <taxon>Rhabditida</taxon>
        <taxon>Spirurina</taxon>
        <taxon>Spiruromorpha</taxon>
        <taxon>Filarioidea</taxon>
        <taxon>Onchocercidae</taxon>
        <taxon>Brugia</taxon>
    </lineage>
</organism>
<protein>
    <submittedName>
        <fullName evidence="2 5">Bm27</fullName>
    </submittedName>
</protein>
<keyword evidence="4" id="KW-1185">Reference proteome</keyword>
<keyword evidence="1" id="KW-1133">Transmembrane helix</keyword>
<feature type="transmembrane region" description="Helical" evidence="1">
    <location>
        <begin position="32"/>
        <end position="50"/>
    </location>
</feature>
<dbReference type="WormBase" id="Bm27">
    <property type="protein sequence ID" value="BM38136"/>
    <property type="gene ID" value="WBGene00220288"/>
</dbReference>
<evidence type="ECO:0000313" key="5">
    <source>
        <dbReference type="WBParaSite" id="Bm27.1"/>
    </source>
</evidence>
<dbReference type="EMBL" id="CAAKNF010000021">
    <property type="protein sequence ID" value="VIP00176.1"/>
    <property type="molecule type" value="Genomic_DNA"/>
</dbReference>
<evidence type="ECO:0000313" key="6">
    <source>
        <dbReference type="WormBase" id="Bm27"/>
    </source>
</evidence>
<reference evidence="3" key="3">
    <citation type="submission" date="2019-04" db="EMBL/GenBank/DDBJ databases">
        <authorList>
            <person name="Howe K."/>
            <person name="Paulini M."/>
            <person name="Williams G."/>
        </authorList>
    </citation>
    <scope>NUCLEOTIDE SEQUENCE [LARGE SCALE GENOMIC DNA]</scope>
    <source>
        <strain evidence="3">FR3</strain>
    </source>
</reference>
<dbReference type="AlphaFoldDB" id="A0A0K0J729"/>
<accession>A0A4E9FT43</accession>
<keyword evidence="1" id="KW-0812">Transmembrane</keyword>
<evidence type="ECO:0000313" key="2">
    <source>
        <dbReference type="EMBL" id="CDP90848.2"/>
    </source>
</evidence>
<evidence type="ECO:0000256" key="1">
    <source>
        <dbReference type="SAM" id="Phobius"/>
    </source>
</evidence>
<dbReference type="WBParaSite" id="Bm27.1">
    <property type="protein sequence ID" value="Bm27.1"/>
    <property type="gene ID" value="WBGene00220288"/>
</dbReference>
<gene>
    <name evidence="2 6" type="ORF">Bm27</name>
    <name evidence="3" type="ORF">BM_BM27</name>
    <name evidence="2" type="ORF">BM_Bm27</name>
</gene>